<keyword evidence="6" id="KW-0539">Nucleus</keyword>
<dbReference type="InterPro" id="IPR028217">
    <property type="entry name" value="Rsa3_C"/>
</dbReference>
<feature type="region of interest" description="Disordered" evidence="8">
    <location>
        <begin position="1"/>
        <end position="185"/>
    </location>
</feature>
<evidence type="ECO:0000313" key="11">
    <source>
        <dbReference type="Proteomes" id="UP000015100"/>
    </source>
</evidence>
<feature type="compositionally biased region" description="Acidic residues" evidence="8">
    <location>
        <begin position="124"/>
        <end position="134"/>
    </location>
</feature>
<organism evidence="10 11">
    <name type="scientific">Dactylellina haptotyla (strain CBS 200.50)</name>
    <name type="common">Nematode-trapping fungus</name>
    <name type="synonym">Monacrosporium haptotylum</name>
    <dbReference type="NCBI Taxonomy" id="1284197"/>
    <lineage>
        <taxon>Eukaryota</taxon>
        <taxon>Fungi</taxon>
        <taxon>Dikarya</taxon>
        <taxon>Ascomycota</taxon>
        <taxon>Pezizomycotina</taxon>
        <taxon>Orbiliomycetes</taxon>
        <taxon>Orbiliales</taxon>
        <taxon>Orbiliaceae</taxon>
        <taxon>Dactylellina</taxon>
    </lineage>
</organism>
<dbReference type="GO" id="GO:0030687">
    <property type="term" value="C:preribosome, large subunit precursor"/>
    <property type="evidence" value="ECO:0007669"/>
    <property type="project" value="TreeGrafter"/>
</dbReference>
<feature type="compositionally biased region" description="Basic and acidic residues" evidence="8">
    <location>
        <begin position="94"/>
        <end position="106"/>
    </location>
</feature>
<dbReference type="STRING" id="1284197.S8BUY6"/>
<feature type="compositionally biased region" description="Basic residues" evidence="8">
    <location>
        <begin position="49"/>
        <end position="58"/>
    </location>
</feature>
<dbReference type="eggNOG" id="ENOG502SBU9">
    <property type="taxonomic scope" value="Eukaryota"/>
</dbReference>
<evidence type="ECO:0000256" key="4">
    <source>
        <dbReference type="ARBA" id="ARBA00015339"/>
    </source>
</evidence>
<comment type="subcellular location">
    <subcellularLocation>
        <location evidence="2">Nucleus</location>
        <location evidence="2">Nucleolus</location>
    </subcellularLocation>
</comment>
<dbReference type="InterPro" id="IPR051898">
    <property type="entry name" value="Ribosome_Assembly_3"/>
</dbReference>
<reference evidence="10 11" key="1">
    <citation type="journal article" date="2013" name="PLoS Genet.">
        <title>Genomic mechanisms accounting for the adaptation to parasitism in nematode-trapping fungi.</title>
        <authorList>
            <person name="Meerupati T."/>
            <person name="Andersson K.M."/>
            <person name="Friman E."/>
            <person name="Kumar D."/>
            <person name="Tunlid A."/>
            <person name="Ahren D."/>
        </authorList>
    </citation>
    <scope>NUCLEOTIDE SEQUENCE [LARGE SCALE GENOMIC DNA]</scope>
    <source>
        <strain evidence="10 11">CBS 200.50</strain>
    </source>
</reference>
<reference evidence="11" key="2">
    <citation type="submission" date="2013-04" db="EMBL/GenBank/DDBJ databases">
        <title>Genomic mechanisms accounting for the adaptation to parasitism in nematode-trapping fungi.</title>
        <authorList>
            <person name="Ahren D.G."/>
        </authorList>
    </citation>
    <scope>NUCLEOTIDE SEQUENCE [LARGE SCALE GENOMIC DNA]</scope>
    <source>
        <strain evidence="11">CBS 200.50</strain>
    </source>
</reference>
<name>S8BUY6_DACHA</name>
<dbReference type="GO" id="GO:0005730">
    <property type="term" value="C:nucleolus"/>
    <property type="evidence" value="ECO:0007669"/>
    <property type="project" value="UniProtKB-SubCell"/>
</dbReference>
<comment type="function">
    <text evidence="1">Required for efficient biogenesis of the 60S ribosomal subunit.</text>
</comment>
<dbReference type="EMBL" id="AQGS01000487">
    <property type="protein sequence ID" value="EPS39127.1"/>
    <property type="molecule type" value="Genomic_DNA"/>
</dbReference>
<dbReference type="HOGENOM" id="CLU_1111358_0_0_1"/>
<keyword evidence="7" id="KW-0687">Ribonucleoprotein</keyword>
<comment type="similarity">
    <text evidence="3">Belongs to the RSA3 family.</text>
</comment>
<comment type="caution">
    <text evidence="10">The sequence shown here is derived from an EMBL/GenBank/DDBJ whole genome shotgun (WGS) entry which is preliminary data.</text>
</comment>
<keyword evidence="11" id="KW-1185">Reference proteome</keyword>
<evidence type="ECO:0000256" key="8">
    <source>
        <dbReference type="SAM" id="MobiDB-lite"/>
    </source>
</evidence>
<dbReference type="PANTHER" id="PTHR28127">
    <property type="entry name" value="RIBOSOME ASSEMBLY PROTEIN 3"/>
    <property type="match status" value="1"/>
</dbReference>
<evidence type="ECO:0000259" key="9">
    <source>
        <dbReference type="Pfam" id="PF14615"/>
    </source>
</evidence>
<evidence type="ECO:0000256" key="7">
    <source>
        <dbReference type="ARBA" id="ARBA00023274"/>
    </source>
</evidence>
<dbReference type="OrthoDB" id="69550at2759"/>
<feature type="compositionally biased region" description="Acidic residues" evidence="8">
    <location>
        <begin position="141"/>
        <end position="155"/>
    </location>
</feature>
<gene>
    <name evidence="10" type="ORF">H072_7038</name>
</gene>
<evidence type="ECO:0000256" key="3">
    <source>
        <dbReference type="ARBA" id="ARBA00006256"/>
    </source>
</evidence>
<feature type="domain" description="Ribosome-assembly protein 3 C-terminal" evidence="9">
    <location>
        <begin position="195"/>
        <end position="240"/>
    </location>
</feature>
<sequence>MPSRQSTKPPPSIPRGTVVNANSSPLAGRRQGHAKPQPDVTAPSNRTATGKRRRRRKARTEVSSSESSSSSSDSDNNGSSSSSSSEEESEAESEPVKKAKIQDTKRVSPRSESGSAEESKSDSSSDDSSDEDMADASSESSSDDESEADSEDEGGDMEKSKPKSKPAKPAPSTTTTSSIPVELRDITTSMTEKQFEEYYLKKLTEEFGDDLNSVRQSKDFTDRSLPVLVRALKGGVKGFSEDEMAAVLNK</sequence>
<accession>S8BUY6</accession>
<evidence type="ECO:0000313" key="10">
    <source>
        <dbReference type="EMBL" id="EPS39127.1"/>
    </source>
</evidence>
<evidence type="ECO:0000256" key="6">
    <source>
        <dbReference type="ARBA" id="ARBA00023242"/>
    </source>
</evidence>
<dbReference type="Pfam" id="PF14615">
    <property type="entry name" value="Rsa3"/>
    <property type="match status" value="1"/>
</dbReference>
<protein>
    <recommendedName>
        <fullName evidence="4">Ribosome assembly protein 3</fullName>
    </recommendedName>
</protein>
<keyword evidence="5" id="KW-0690">Ribosome biogenesis</keyword>
<dbReference type="PANTHER" id="PTHR28127:SF1">
    <property type="entry name" value="RIBOSOME ASSEMBLY PROTEIN 3"/>
    <property type="match status" value="1"/>
</dbReference>
<feature type="compositionally biased region" description="Low complexity" evidence="8">
    <location>
        <begin position="63"/>
        <end position="84"/>
    </location>
</feature>
<dbReference type="Proteomes" id="UP000015100">
    <property type="component" value="Unassembled WGS sequence"/>
</dbReference>
<dbReference type="AlphaFoldDB" id="S8BUY6"/>
<dbReference type="GO" id="GO:0000027">
    <property type="term" value="P:ribosomal large subunit assembly"/>
    <property type="evidence" value="ECO:0007669"/>
    <property type="project" value="TreeGrafter"/>
</dbReference>
<proteinExistence type="inferred from homology"/>
<evidence type="ECO:0000256" key="2">
    <source>
        <dbReference type="ARBA" id="ARBA00004604"/>
    </source>
</evidence>
<evidence type="ECO:0000256" key="1">
    <source>
        <dbReference type="ARBA" id="ARBA00003035"/>
    </source>
</evidence>
<evidence type="ECO:0000256" key="5">
    <source>
        <dbReference type="ARBA" id="ARBA00022517"/>
    </source>
</evidence>
<dbReference type="OMA" id="RFRKFWM"/>